<gene>
    <name evidence="3" type="ORF">PGLA1383_LOCUS56766</name>
</gene>
<feature type="compositionally biased region" description="Basic and acidic residues" evidence="1">
    <location>
        <begin position="99"/>
        <end position="108"/>
    </location>
</feature>
<dbReference type="Pfam" id="PF03372">
    <property type="entry name" value="Exo_endo_phos"/>
    <property type="match status" value="1"/>
</dbReference>
<dbReference type="GO" id="GO:0000288">
    <property type="term" value="P:nuclear-transcribed mRNA catabolic process, deadenylation-dependent decay"/>
    <property type="evidence" value="ECO:0007669"/>
    <property type="project" value="TreeGrafter"/>
</dbReference>
<evidence type="ECO:0000313" key="3">
    <source>
        <dbReference type="EMBL" id="CAE8642238.1"/>
    </source>
</evidence>
<dbReference type="InterPro" id="IPR050410">
    <property type="entry name" value="CCR4/nocturin_mRNA_transcr"/>
</dbReference>
<feature type="domain" description="Endonuclease/exonuclease/phosphatase" evidence="2">
    <location>
        <begin position="318"/>
        <end position="577"/>
    </location>
</feature>
<evidence type="ECO:0000259" key="2">
    <source>
        <dbReference type="Pfam" id="PF03372"/>
    </source>
</evidence>
<dbReference type="GO" id="GO:0005739">
    <property type="term" value="C:mitochondrion"/>
    <property type="evidence" value="ECO:0007669"/>
    <property type="project" value="TreeGrafter"/>
</dbReference>
<dbReference type="InterPro" id="IPR036691">
    <property type="entry name" value="Endo/exonu/phosph_ase_sf"/>
</dbReference>
<accession>A0A813HUW6</accession>
<evidence type="ECO:0000313" key="4">
    <source>
        <dbReference type="Proteomes" id="UP000654075"/>
    </source>
</evidence>
<dbReference type="AlphaFoldDB" id="A0A813HUW6"/>
<feature type="region of interest" description="Disordered" evidence="1">
    <location>
        <begin position="263"/>
        <end position="307"/>
    </location>
</feature>
<sequence length="829" mass="90541">GHRLALSASALAAMFTAKALRRGWRASKAVPISKDDLDDIFGIIDVLCEKAGPVRIEMPNGGKNFDRPRDQTLEKTLQRMSKTLSTSKEKPRGASASRAPERSRDNPKFLRRLQSGKASPSIADAEDAKEMLPVSLLNHKEVPIDGDILLADAFAPALLASKLLIGDSRYHVRVNRPVVESVNCRCRPIVGLPLLPFASGRFCDVKELRWEWRREPGGKVICEQHMFTPSVEDVGSTLCVTARPAAPADPRAAAMLGVDEPEASATWTSARPVTKPRRSSESLDPGCGRARAEAMGQQRKSWQEEAPDRPSCDVLRVLSYNVLADAYSHNFGQCFPYCDQKFTRSERRIQLCRQEVAAYAADLACLQEVDANWFEEFWRPQFEVDGYSGHFTQKVKGSAEGCALFFRNEVLELLETSELALSSRPRPNLAPNPEKSVDVDRVAQAPHLPSAECAVSALLGSNPALADLWQRLGTIAQISLLRCRKDASRLVLVCNTHLYFANNARHIRAMQTALILEDAEQMSALAMEKYGVRPAVLFLGDLNSEPDTGAVELLGTGSVSAAHPDWARCAPFRWGFASSRQAARKMQSALKVGRWGDMKDNLAEDDTLGSCMERYRRMCCCLSVLGIGGFDGGADEDVPETDASVPEVIQTDSSASPQQTLMSALSANGTFQNSGTVASAQLALDAGIFSRVPVTSLDPQELVQAKKRTEQLAEVIKSKTEEAVTTQQALSETMLAGVSGSALAGVGLQLRSPFELCSAYDETPDFTNFVGGYEAALDWIFFDRKLLRKVSEAKLPSREVVSAETALPSSLFPSDHLLLATDLAWYSGP</sequence>
<dbReference type="Gene3D" id="3.60.10.10">
    <property type="entry name" value="Endonuclease/exonuclease/phosphatase"/>
    <property type="match status" value="2"/>
</dbReference>
<proteinExistence type="predicted"/>
<dbReference type="PANTHER" id="PTHR12121">
    <property type="entry name" value="CARBON CATABOLITE REPRESSOR PROTEIN 4"/>
    <property type="match status" value="1"/>
</dbReference>
<dbReference type="GO" id="GO:0000175">
    <property type="term" value="F:3'-5'-RNA exonuclease activity"/>
    <property type="evidence" value="ECO:0007669"/>
    <property type="project" value="TreeGrafter"/>
</dbReference>
<dbReference type="OrthoDB" id="412787at2759"/>
<protein>
    <recommendedName>
        <fullName evidence="2">Endonuclease/exonuclease/phosphatase domain-containing protein</fullName>
    </recommendedName>
</protein>
<comment type="caution">
    <text evidence="3">The sequence shown here is derived from an EMBL/GenBank/DDBJ whole genome shotgun (WGS) entry which is preliminary data.</text>
</comment>
<keyword evidence="4" id="KW-1185">Reference proteome</keyword>
<dbReference type="InterPro" id="IPR005135">
    <property type="entry name" value="Endo/exonuclease/phosphatase"/>
</dbReference>
<dbReference type="PANTHER" id="PTHR12121:SF37">
    <property type="entry name" value="2',5'-PHOSPHODIESTERASE 12"/>
    <property type="match status" value="1"/>
</dbReference>
<feature type="non-terminal residue" evidence="3">
    <location>
        <position position="1"/>
    </location>
</feature>
<dbReference type="EMBL" id="CAJNNV010033135">
    <property type="protein sequence ID" value="CAE8642238.1"/>
    <property type="molecule type" value="Genomic_DNA"/>
</dbReference>
<dbReference type="SUPFAM" id="SSF56219">
    <property type="entry name" value="DNase I-like"/>
    <property type="match status" value="1"/>
</dbReference>
<name>A0A813HUW6_POLGL</name>
<reference evidence="3" key="1">
    <citation type="submission" date="2021-02" db="EMBL/GenBank/DDBJ databases">
        <authorList>
            <person name="Dougan E. K."/>
            <person name="Rhodes N."/>
            <person name="Thang M."/>
            <person name="Chan C."/>
        </authorList>
    </citation>
    <scope>NUCLEOTIDE SEQUENCE</scope>
</reference>
<evidence type="ECO:0000256" key="1">
    <source>
        <dbReference type="SAM" id="MobiDB-lite"/>
    </source>
</evidence>
<dbReference type="Proteomes" id="UP000654075">
    <property type="component" value="Unassembled WGS sequence"/>
</dbReference>
<feature type="region of interest" description="Disordered" evidence="1">
    <location>
        <begin position="81"/>
        <end position="124"/>
    </location>
</feature>
<dbReference type="OMA" id="WHELLFE"/>
<organism evidence="3 4">
    <name type="scientific">Polarella glacialis</name>
    <name type="common">Dinoflagellate</name>
    <dbReference type="NCBI Taxonomy" id="89957"/>
    <lineage>
        <taxon>Eukaryota</taxon>
        <taxon>Sar</taxon>
        <taxon>Alveolata</taxon>
        <taxon>Dinophyceae</taxon>
        <taxon>Suessiales</taxon>
        <taxon>Suessiaceae</taxon>
        <taxon>Polarella</taxon>
    </lineage>
</organism>